<keyword evidence="3" id="KW-0804">Transcription</keyword>
<evidence type="ECO:0000256" key="1">
    <source>
        <dbReference type="ARBA" id="ARBA00023015"/>
    </source>
</evidence>
<accession>A0ABN2S454</accession>
<evidence type="ECO:0000256" key="3">
    <source>
        <dbReference type="ARBA" id="ARBA00023163"/>
    </source>
</evidence>
<keyword evidence="1" id="KW-0805">Transcription regulation</keyword>
<dbReference type="Pfam" id="PF17937">
    <property type="entry name" value="TetR_C_28"/>
    <property type="match status" value="1"/>
</dbReference>
<evidence type="ECO:0000313" key="6">
    <source>
        <dbReference type="EMBL" id="GAA1980058.1"/>
    </source>
</evidence>
<dbReference type="PROSITE" id="PS50977">
    <property type="entry name" value="HTH_TETR_2"/>
    <property type="match status" value="1"/>
</dbReference>
<evidence type="ECO:0000259" key="5">
    <source>
        <dbReference type="PROSITE" id="PS50977"/>
    </source>
</evidence>
<comment type="caution">
    <text evidence="6">The sequence shown here is derived from an EMBL/GenBank/DDBJ whole genome shotgun (WGS) entry which is preliminary data.</text>
</comment>
<dbReference type="InterPro" id="IPR001647">
    <property type="entry name" value="HTH_TetR"/>
</dbReference>
<proteinExistence type="predicted"/>
<dbReference type="PRINTS" id="PR00455">
    <property type="entry name" value="HTHTETR"/>
</dbReference>
<sequence>MPKTPARDRVLDAYEEILIDTGPGTVTLEAVAAKAGVSKGGLLYHFGSKDALVDGLTKRLIALNDEDLERAKNADEGVVRYYLRTAVTDVTMNHALYRTNMAIIRLLIHEPKVADAARKCGQDWRDLLGEHIEDPMTAEVVSLVGDGLYLRAALGDPTESPLLRHVEEVLARLGA</sequence>
<reference evidence="6 7" key="1">
    <citation type="journal article" date="2019" name="Int. J. Syst. Evol. Microbiol.">
        <title>The Global Catalogue of Microorganisms (GCM) 10K type strain sequencing project: providing services to taxonomists for standard genome sequencing and annotation.</title>
        <authorList>
            <consortium name="The Broad Institute Genomics Platform"/>
            <consortium name="The Broad Institute Genome Sequencing Center for Infectious Disease"/>
            <person name="Wu L."/>
            <person name="Ma J."/>
        </authorList>
    </citation>
    <scope>NUCLEOTIDE SEQUENCE [LARGE SCALE GENOMIC DNA]</scope>
    <source>
        <strain evidence="6 7">JCM 14545</strain>
    </source>
</reference>
<evidence type="ECO:0000256" key="4">
    <source>
        <dbReference type="PROSITE-ProRule" id="PRU00335"/>
    </source>
</evidence>
<evidence type="ECO:0000256" key="2">
    <source>
        <dbReference type="ARBA" id="ARBA00023125"/>
    </source>
</evidence>
<dbReference type="RefSeq" id="WP_344427908.1">
    <property type="nucleotide sequence ID" value="NZ_BAAANN010000032.1"/>
</dbReference>
<keyword evidence="2 4" id="KW-0238">DNA-binding</keyword>
<protein>
    <submittedName>
        <fullName evidence="6">TetR/AcrR family transcriptional regulator</fullName>
    </submittedName>
</protein>
<dbReference type="PANTHER" id="PTHR30055">
    <property type="entry name" value="HTH-TYPE TRANSCRIPTIONAL REGULATOR RUTR"/>
    <property type="match status" value="1"/>
</dbReference>
<dbReference type="InterPro" id="IPR041479">
    <property type="entry name" value="TetR_CgmR_C"/>
</dbReference>
<dbReference type="Proteomes" id="UP001501116">
    <property type="component" value="Unassembled WGS sequence"/>
</dbReference>
<keyword evidence="7" id="KW-1185">Reference proteome</keyword>
<dbReference type="Pfam" id="PF00440">
    <property type="entry name" value="TetR_N"/>
    <property type="match status" value="1"/>
</dbReference>
<dbReference type="Gene3D" id="1.10.357.10">
    <property type="entry name" value="Tetracycline Repressor, domain 2"/>
    <property type="match status" value="1"/>
</dbReference>
<feature type="domain" description="HTH tetR-type" evidence="5">
    <location>
        <begin position="4"/>
        <end position="64"/>
    </location>
</feature>
<dbReference type="InterPro" id="IPR050109">
    <property type="entry name" value="HTH-type_TetR-like_transc_reg"/>
</dbReference>
<name>A0ABN2S454_9PSEU</name>
<dbReference type="InterPro" id="IPR009057">
    <property type="entry name" value="Homeodomain-like_sf"/>
</dbReference>
<feature type="DNA-binding region" description="H-T-H motif" evidence="4">
    <location>
        <begin position="27"/>
        <end position="46"/>
    </location>
</feature>
<evidence type="ECO:0000313" key="7">
    <source>
        <dbReference type="Proteomes" id="UP001501116"/>
    </source>
</evidence>
<dbReference type="PANTHER" id="PTHR30055:SF234">
    <property type="entry name" value="HTH-TYPE TRANSCRIPTIONAL REGULATOR BETI"/>
    <property type="match status" value="1"/>
</dbReference>
<organism evidence="6 7">
    <name type="scientific">Amycolatopsis minnesotensis</name>
    <dbReference type="NCBI Taxonomy" id="337894"/>
    <lineage>
        <taxon>Bacteria</taxon>
        <taxon>Bacillati</taxon>
        <taxon>Actinomycetota</taxon>
        <taxon>Actinomycetes</taxon>
        <taxon>Pseudonocardiales</taxon>
        <taxon>Pseudonocardiaceae</taxon>
        <taxon>Amycolatopsis</taxon>
    </lineage>
</organism>
<dbReference type="SUPFAM" id="SSF46689">
    <property type="entry name" value="Homeodomain-like"/>
    <property type="match status" value="1"/>
</dbReference>
<gene>
    <name evidence="6" type="ORF">GCM10009754_65730</name>
</gene>
<dbReference type="EMBL" id="BAAANN010000032">
    <property type="protein sequence ID" value="GAA1980058.1"/>
    <property type="molecule type" value="Genomic_DNA"/>
</dbReference>